<dbReference type="Pfam" id="PF00440">
    <property type="entry name" value="TetR_N"/>
    <property type="match status" value="1"/>
</dbReference>
<dbReference type="GO" id="GO:0003700">
    <property type="term" value="F:DNA-binding transcription factor activity"/>
    <property type="evidence" value="ECO:0007669"/>
    <property type="project" value="TreeGrafter"/>
</dbReference>
<dbReference type="EMBL" id="CP001802">
    <property type="protein sequence ID" value="ACY21259.1"/>
    <property type="molecule type" value="Genomic_DNA"/>
</dbReference>
<protein>
    <submittedName>
        <fullName evidence="4">Regulatory protein TetR</fullName>
    </submittedName>
</protein>
<feature type="DNA-binding region" description="H-T-H motif" evidence="2">
    <location>
        <begin position="39"/>
        <end position="58"/>
    </location>
</feature>
<dbReference type="eggNOG" id="COG3226">
    <property type="taxonomic scope" value="Bacteria"/>
</dbReference>
<evidence type="ECO:0000259" key="3">
    <source>
        <dbReference type="PROSITE" id="PS50977"/>
    </source>
</evidence>
<dbReference type="SUPFAM" id="SSF46689">
    <property type="entry name" value="Homeodomain-like"/>
    <property type="match status" value="1"/>
</dbReference>
<evidence type="ECO:0000256" key="1">
    <source>
        <dbReference type="ARBA" id="ARBA00023125"/>
    </source>
</evidence>
<organism evidence="4 5">
    <name type="scientific">Gordonia bronchialis (strain ATCC 25592 / DSM 43247 / BCRC 13721 / JCM 3198 / KCTC 3076 / NBRC 16047 / NCTC 10667)</name>
    <name type="common">Rhodococcus bronchialis</name>
    <dbReference type="NCBI Taxonomy" id="526226"/>
    <lineage>
        <taxon>Bacteria</taxon>
        <taxon>Bacillati</taxon>
        <taxon>Actinomycetota</taxon>
        <taxon>Actinomycetes</taxon>
        <taxon>Mycobacteriales</taxon>
        <taxon>Gordoniaceae</taxon>
        <taxon>Gordonia</taxon>
    </lineage>
</organism>
<dbReference type="STRING" id="526226.Gbro_2006"/>
<dbReference type="RefSeq" id="WP_012833817.1">
    <property type="nucleotide sequence ID" value="NC_013441.1"/>
</dbReference>
<proteinExistence type="predicted"/>
<reference evidence="5" key="1">
    <citation type="submission" date="2009-10" db="EMBL/GenBank/DDBJ databases">
        <title>The complete chromosome of Gordonia bronchialis DSM 43247.</title>
        <authorList>
            <consortium name="US DOE Joint Genome Institute (JGI-PGF)"/>
            <person name="Lucas S."/>
            <person name="Copeland A."/>
            <person name="Lapidus A."/>
            <person name="Glavina del Rio T."/>
            <person name="Dalin E."/>
            <person name="Tice H."/>
            <person name="Bruce D."/>
            <person name="Goodwin L."/>
            <person name="Pitluck S."/>
            <person name="Kyrpides N."/>
            <person name="Mavromatis K."/>
            <person name="Ivanova N."/>
            <person name="Ovchinnikova G."/>
            <person name="Saunders E."/>
            <person name="Brettin T."/>
            <person name="Detter J.C."/>
            <person name="Han C."/>
            <person name="Larimer F."/>
            <person name="Land M."/>
            <person name="Hauser L."/>
            <person name="Markowitz V."/>
            <person name="Cheng J.-F."/>
            <person name="Hugenholtz P."/>
            <person name="Woyke T."/>
            <person name="Wu D."/>
            <person name="Jando M."/>
            <person name="Schneider S."/>
            <person name="Goeker M."/>
            <person name="Klenk H.-P."/>
            <person name="Eisen J.A."/>
        </authorList>
    </citation>
    <scope>NUCLEOTIDE SEQUENCE [LARGE SCALE GENOMIC DNA]</scope>
    <source>
        <strain evidence="5">ATCC 25592 / DSM 43247 / BCRC 13721 / JCM 3198 / KCTC 3076 / NBRC 16047 / NCTC 10667</strain>
    </source>
</reference>
<dbReference type="PROSITE" id="PS50977">
    <property type="entry name" value="HTH_TETR_2"/>
    <property type="match status" value="1"/>
</dbReference>
<dbReference type="Gene3D" id="1.10.357.10">
    <property type="entry name" value="Tetracycline Repressor, domain 2"/>
    <property type="match status" value="1"/>
</dbReference>
<reference evidence="4 5" key="2">
    <citation type="journal article" date="2010" name="Stand. Genomic Sci.">
        <title>Complete genome sequence of Gordonia bronchialis type strain (3410).</title>
        <authorList>
            <person name="Ivanova N."/>
            <person name="Sikorski J."/>
            <person name="Jando M."/>
            <person name="Lapidus A."/>
            <person name="Nolan M."/>
            <person name="Lucas S."/>
            <person name="Del Rio T.G."/>
            <person name="Tice H."/>
            <person name="Copeland A."/>
            <person name="Cheng J.F."/>
            <person name="Chen F."/>
            <person name="Bruce D."/>
            <person name="Goodwin L."/>
            <person name="Pitluck S."/>
            <person name="Mavromatis K."/>
            <person name="Ovchinnikova G."/>
            <person name="Pati A."/>
            <person name="Chen A."/>
            <person name="Palaniappan K."/>
            <person name="Land M."/>
            <person name="Hauser L."/>
            <person name="Chang Y.J."/>
            <person name="Jeffries C.D."/>
            <person name="Chain P."/>
            <person name="Saunders E."/>
            <person name="Han C."/>
            <person name="Detter J.C."/>
            <person name="Brettin T."/>
            <person name="Rohde M."/>
            <person name="Goker M."/>
            <person name="Bristow J."/>
            <person name="Eisen J.A."/>
            <person name="Markowitz V."/>
            <person name="Hugenholtz P."/>
            <person name="Klenk H.P."/>
            <person name="Kyrpides N.C."/>
        </authorList>
    </citation>
    <scope>NUCLEOTIDE SEQUENCE [LARGE SCALE GENOMIC DNA]</scope>
    <source>
        <strain evidence="5">ATCC 25592 / DSM 43247 / BCRC 13721 / JCM 3198 / KCTC 3076 / NBRC 16047 / NCTC 10667</strain>
    </source>
</reference>
<gene>
    <name evidence="4" type="ordered locus">Gbro_2006</name>
</gene>
<dbReference type="KEGG" id="gbr:Gbro_2006"/>
<dbReference type="PANTHER" id="PTHR30055:SF231">
    <property type="entry name" value="TRANSCRIPTIONAL REGULATORY PROTEIN (PROBABLY DEOR-FAMILY)-RELATED"/>
    <property type="match status" value="1"/>
</dbReference>
<sequence length="196" mass="21039">MAQTQQPTQRRRRDPAQRRQVIIDAAAELIVELGSAGLTHRLVADRAGVPLGSTTQYFTSLDELREAGLHHLADEIDGEVRDFAGVLRERGASADVFGEMLHAYLCDIRLVRADLALLNAAFVDPALGPLALRLPTAVIYLLIPHIGEQRARAVAAYVDGVAMHTVLRGTTPTIAELSDALAALTNSGEADAVTDN</sequence>
<evidence type="ECO:0000313" key="4">
    <source>
        <dbReference type="EMBL" id="ACY21259.1"/>
    </source>
</evidence>
<dbReference type="AlphaFoldDB" id="D0LAE6"/>
<keyword evidence="1 2" id="KW-0238">DNA-binding</keyword>
<dbReference type="InterPro" id="IPR001647">
    <property type="entry name" value="HTH_TetR"/>
</dbReference>
<keyword evidence="5" id="KW-1185">Reference proteome</keyword>
<dbReference type="OrthoDB" id="6929199at2"/>
<dbReference type="GO" id="GO:0000976">
    <property type="term" value="F:transcription cis-regulatory region binding"/>
    <property type="evidence" value="ECO:0007669"/>
    <property type="project" value="TreeGrafter"/>
</dbReference>
<accession>D0LAE6</accession>
<dbReference type="PANTHER" id="PTHR30055">
    <property type="entry name" value="HTH-TYPE TRANSCRIPTIONAL REGULATOR RUTR"/>
    <property type="match status" value="1"/>
</dbReference>
<dbReference type="HOGENOM" id="CLU_069356_21_2_11"/>
<name>D0LAE6_GORB4</name>
<dbReference type="InterPro" id="IPR009057">
    <property type="entry name" value="Homeodomain-like_sf"/>
</dbReference>
<dbReference type="Proteomes" id="UP000001219">
    <property type="component" value="Chromosome"/>
</dbReference>
<evidence type="ECO:0000313" key="5">
    <source>
        <dbReference type="Proteomes" id="UP000001219"/>
    </source>
</evidence>
<feature type="domain" description="HTH tetR-type" evidence="3">
    <location>
        <begin position="16"/>
        <end position="76"/>
    </location>
</feature>
<evidence type="ECO:0000256" key="2">
    <source>
        <dbReference type="PROSITE-ProRule" id="PRU00335"/>
    </source>
</evidence>
<dbReference type="InterPro" id="IPR050109">
    <property type="entry name" value="HTH-type_TetR-like_transc_reg"/>
</dbReference>